<evidence type="ECO:0000313" key="4">
    <source>
        <dbReference type="Proteomes" id="UP001215598"/>
    </source>
</evidence>
<feature type="transmembrane region" description="Helical" evidence="2">
    <location>
        <begin position="233"/>
        <end position="266"/>
    </location>
</feature>
<evidence type="ECO:0000313" key="3">
    <source>
        <dbReference type="EMBL" id="KAJ7733132.1"/>
    </source>
</evidence>
<keyword evidence="1" id="KW-0175">Coiled coil</keyword>
<dbReference type="AlphaFoldDB" id="A0AAD7I3C9"/>
<name>A0AAD7I3C9_9AGAR</name>
<comment type="caution">
    <text evidence="3">The sequence shown here is derived from an EMBL/GenBank/DDBJ whole genome shotgun (WGS) entry which is preliminary data.</text>
</comment>
<proteinExistence type="predicted"/>
<keyword evidence="2" id="KW-1133">Transmembrane helix</keyword>
<dbReference type="Proteomes" id="UP001215598">
    <property type="component" value="Unassembled WGS sequence"/>
</dbReference>
<organism evidence="3 4">
    <name type="scientific">Mycena metata</name>
    <dbReference type="NCBI Taxonomy" id="1033252"/>
    <lineage>
        <taxon>Eukaryota</taxon>
        <taxon>Fungi</taxon>
        <taxon>Dikarya</taxon>
        <taxon>Basidiomycota</taxon>
        <taxon>Agaricomycotina</taxon>
        <taxon>Agaricomycetes</taxon>
        <taxon>Agaricomycetidae</taxon>
        <taxon>Agaricales</taxon>
        <taxon>Marasmiineae</taxon>
        <taxon>Mycenaceae</taxon>
        <taxon>Mycena</taxon>
    </lineage>
</organism>
<feature type="coiled-coil region" evidence="1">
    <location>
        <begin position="269"/>
        <end position="296"/>
    </location>
</feature>
<gene>
    <name evidence="3" type="ORF">B0H16DRAFT_1696224</name>
</gene>
<keyword evidence="2" id="KW-0812">Transmembrane</keyword>
<dbReference type="Gene3D" id="1.20.1170.10">
    <property type="match status" value="1"/>
</dbReference>
<evidence type="ECO:0000256" key="2">
    <source>
        <dbReference type="SAM" id="Phobius"/>
    </source>
</evidence>
<keyword evidence="2" id="KW-0472">Membrane</keyword>
<accession>A0AAD7I3C9</accession>
<evidence type="ECO:0000256" key="1">
    <source>
        <dbReference type="SAM" id="Coils"/>
    </source>
</evidence>
<protein>
    <submittedName>
        <fullName evidence="3">Uncharacterized protein</fullName>
    </submittedName>
</protein>
<dbReference type="SUPFAM" id="SSF58100">
    <property type="entry name" value="Bacterial hemolysins"/>
    <property type="match status" value="1"/>
</dbReference>
<dbReference type="EMBL" id="JARKIB010000140">
    <property type="protein sequence ID" value="KAJ7733132.1"/>
    <property type="molecule type" value="Genomic_DNA"/>
</dbReference>
<reference evidence="3" key="1">
    <citation type="submission" date="2023-03" db="EMBL/GenBank/DDBJ databases">
        <title>Massive genome expansion in bonnet fungi (Mycena s.s.) driven by repeated elements and novel gene families across ecological guilds.</title>
        <authorList>
            <consortium name="Lawrence Berkeley National Laboratory"/>
            <person name="Harder C.B."/>
            <person name="Miyauchi S."/>
            <person name="Viragh M."/>
            <person name="Kuo A."/>
            <person name="Thoen E."/>
            <person name="Andreopoulos B."/>
            <person name="Lu D."/>
            <person name="Skrede I."/>
            <person name="Drula E."/>
            <person name="Henrissat B."/>
            <person name="Morin E."/>
            <person name="Kohler A."/>
            <person name="Barry K."/>
            <person name="LaButti K."/>
            <person name="Morin E."/>
            <person name="Salamov A."/>
            <person name="Lipzen A."/>
            <person name="Mereny Z."/>
            <person name="Hegedus B."/>
            <person name="Baldrian P."/>
            <person name="Stursova M."/>
            <person name="Weitz H."/>
            <person name="Taylor A."/>
            <person name="Grigoriev I.V."/>
            <person name="Nagy L.G."/>
            <person name="Martin F."/>
            <person name="Kauserud H."/>
        </authorList>
    </citation>
    <scope>NUCLEOTIDE SEQUENCE</scope>
    <source>
        <strain evidence="3">CBHHK182m</strain>
    </source>
</reference>
<sequence>MSVSAAPPSPIDISTMLDNPAALQAAISLQLQINPAVSIPQLATFLDSDSIKTQMVEEANQGLEAIHTIQDTFFRVLVPLTRIDAQNFKGTDGQPIRKFASEWSGYYRNLIGNLNNTKLLANAARTSIDTFTQEILPLLANETIVASQKQSRVDEFVKLIDSNERAICDVDTLVASYSTLSENVTAFQAAFNQTMVLVGKQLDADIVRAQNDIADVKARIAAHVEAGKELGLVAGALGAVAGGLCATGILAPVALLFTGLAIFFGVDKAQEYRDKTKQLNDELAKDQSALDALNNTKAEYDSLQPVVHNASNDMGVITVKLAALSTIFKTLKADVVAANVHLTTSQDAQDAGMGDIRNAEIKLAAASYATLKLVVDTFAVGWRQ</sequence>
<keyword evidence="4" id="KW-1185">Reference proteome</keyword>